<dbReference type="AlphaFoldDB" id="A0A7X3LL91"/>
<comment type="catalytic activity">
    <reaction evidence="1">
        <text>ATP + protein L-histidine = ADP + protein N-phospho-L-histidine.</text>
        <dbReference type="EC" id="2.7.13.3"/>
    </reaction>
</comment>
<reference evidence="6 7" key="1">
    <citation type="submission" date="2019-12" db="EMBL/GenBank/DDBJ databases">
        <title>Paenibacillus sp. nov., an endophytic bacterium isolated from the stem of Dendrobium.</title>
        <authorList>
            <person name="Zhao R."/>
        </authorList>
    </citation>
    <scope>NUCLEOTIDE SEQUENCE [LARGE SCALE GENOMIC DNA]</scope>
    <source>
        <strain evidence="6 7">HJL G12</strain>
    </source>
</reference>
<evidence type="ECO:0000313" key="6">
    <source>
        <dbReference type="EMBL" id="MWV47254.1"/>
    </source>
</evidence>
<dbReference type="Gene3D" id="6.10.340.10">
    <property type="match status" value="1"/>
</dbReference>
<gene>
    <name evidence="6" type="ORF">GRF59_27030</name>
</gene>
<name>A0A7X3LL91_9BACL</name>
<dbReference type="InterPro" id="IPR004358">
    <property type="entry name" value="Sig_transdc_His_kin-like_C"/>
</dbReference>
<dbReference type="Pfam" id="PF06580">
    <property type="entry name" value="His_kinase"/>
    <property type="match status" value="1"/>
</dbReference>
<comment type="caution">
    <text evidence="6">The sequence shown here is derived from an EMBL/GenBank/DDBJ whole genome shotgun (WGS) entry which is preliminary data.</text>
</comment>
<keyword evidence="4" id="KW-0472">Membrane</keyword>
<dbReference type="PANTHER" id="PTHR34220">
    <property type="entry name" value="SENSOR HISTIDINE KINASE YPDA"/>
    <property type="match status" value="1"/>
</dbReference>
<evidence type="ECO:0000256" key="4">
    <source>
        <dbReference type="SAM" id="Phobius"/>
    </source>
</evidence>
<dbReference type="GO" id="GO:0000155">
    <property type="term" value="F:phosphorelay sensor kinase activity"/>
    <property type="evidence" value="ECO:0007669"/>
    <property type="project" value="InterPro"/>
</dbReference>
<dbReference type="Proteomes" id="UP000460318">
    <property type="component" value="Unassembled WGS sequence"/>
</dbReference>
<evidence type="ECO:0000313" key="7">
    <source>
        <dbReference type="Proteomes" id="UP000460318"/>
    </source>
</evidence>
<dbReference type="Gene3D" id="3.30.565.10">
    <property type="entry name" value="Histidine kinase-like ATPase, C-terminal domain"/>
    <property type="match status" value="1"/>
</dbReference>
<organism evidence="6 7">
    <name type="scientific">Paenibacillus dendrobii</name>
    <dbReference type="NCBI Taxonomy" id="2691084"/>
    <lineage>
        <taxon>Bacteria</taxon>
        <taxon>Bacillati</taxon>
        <taxon>Bacillota</taxon>
        <taxon>Bacilli</taxon>
        <taxon>Bacillales</taxon>
        <taxon>Paenibacillaceae</taxon>
        <taxon>Paenibacillus</taxon>
    </lineage>
</organism>
<keyword evidence="7" id="KW-1185">Reference proteome</keyword>
<protein>
    <recommendedName>
        <fullName evidence="2">histidine kinase</fullName>
        <ecNumber evidence="2">2.7.13.3</ecNumber>
    </recommendedName>
</protein>
<accession>A0A7X3LL91</accession>
<dbReference type="Pfam" id="PF02518">
    <property type="entry name" value="HATPase_c"/>
    <property type="match status" value="1"/>
</dbReference>
<keyword evidence="4" id="KW-0812">Transmembrane</keyword>
<dbReference type="PANTHER" id="PTHR34220:SF7">
    <property type="entry name" value="SENSOR HISTIDINE KINASE YPDA"/>
    <property type="match status" value="1"/>
</dbReference>
<dbReference type="EMBL" id="WUBI01000006">
    <property type="protein sequence ID" value="MWV47254.1"/>
    <property type="molecule type" value="Genomic_DNA"/>
</dbReference>
<keyword evidence="3" id="KW-0902">Two-component regulatory system</keyword>
<evidence type="ECO:0000256" key="2">
    <source>
        <dbReference type="ARBA" id="ARBA00012438"/>
    </source>
</evidence>
<feature type="domain" description="Histidine kinase/HSP90-like ATPase" evidence="5">
    <location>
        <begin position="476"/>
        <end position="587"/>
    </location>
</feature>
<evidence type="ECO:0000256" key="1">
    <source>
        <dbReference type="ARBA" id="ARBA00000085"/>
    </source>
</evidence>
<dbReference type="InterPro" id="IPR036890">
    <property type="entry name" value="HATPase_C_sf"/>
</dbReference>
<evidence type="ECO:0000256" key="3">
    <source>
        <dbReference type="ARBA" id="ARBA00023012"/>
    </source>
</evidence>
<dbReference type="RefSeq" id="WP_160500830.1">
    <property type="nucleotide sequence ID" value="NZ_WUBI01000006.1"/>
</dbReference>
<dbReference type="EC" id="2.7.13.3" evidence="2"/>
<keyword evidence="4" id="KW-1133">Transmembrane helix</keyword>
<dbReference type="InterPro" id="IPR003594">
    <property type="entry name" value="HATPase_dom"/>
</dbReference>
<feature type="transmembrane region" description="Helical" evidence="4">
    <location>
        <begin position="12"/>
        <end position="32"/>
    </location>
</feature>
<dbReference type="SUPFAM" id="SSF55874">
    <property type="entry name" value="ATPase domain of HSP90 chaperone/DNA topoisomerase II/histidine kinase"/>
    <property type="match status" value="1"/>
</dbReference>
<evidence type="ECO:0000259" key="5">
    <source>
        <dbReference type="SMART" id="SM00387"/>
    </source>
</evidence>
<dbReference type="PRINTS" id="PR00344">
    <property type="entry name" value="BCTRLSENSOR"/>
</dbReference>
<dbReference type="InterPro" id="IPR050640">
    <property type="entry name" value="Bact_2-comp_sensor_kinase"/>
</dbReference>
<feature type="transmembrane region" description="Helical" evidence="4">
    <location>
        <begin position="287"/>
        <end position="307"/>
    </location>
</feature>
<dbReference type="InterPro" id="IPR010559">
    <property type="entry name" value="Sig_transdc_His_kin_internal"/>
</dbReference>
<dbReference type="SMART" id="SM00387">
    <property type="entry name" value="HATPase_c"/>
    <property type="match status" value="1"/>
</dbReference>
<proteinExistence type="predicted"/>
<dbReference type="GO" id="GO:0016020">
    <property type="term" value="C:membrane"/>
    <property type="evidence" value="ECO:0007669"/>
    <property type="project" value="InterPro"/>
</dbReference>
<sequence length="610" mass="68470">MRFFKRLSIRYQFIVIGLIITAIIPVVILGVYRQSSRFIIEQNTQYNEELISMMKQRISSNYANISELMINLGYDATVQNLLSENDNLRIYELSKKVQSLMSVIKSTYPDIIDITIVSNDHKLVSMKGLIRQAEQVGSGIGSDGTVHYAGFVPGDMINERDHFLFGMNIFSSGNRIAYGEKAGYMVLALDVQDTNKEFGKFPRLAGTSFYLFDSRELVYSNNTEPAEDLMDAIRSSVLSSGQAFPPSETKKSSKYIIQAYALPEIQGKIVTVTPISILMKGLDRLKLTSYALSAVTLLFIFFLYSILKMNVLKPLSLLMSFMKKLKTQNLDVLHSRVHLEGYAEIEVISNEFNTMLERIYGLTHQLIDANTELYESELEKQRIEFAFLQSQINPHFLSNTLDTIKGIAIVEGSKGTYEMAGALSRMLRYSIKGGDEVALGEELQIVSSYMKIHQLRFSGRIRYEQRCPEELLQLTVPKMILQPIVENAMNHGLESIGKGGVIEVEAAQNETGDLMITISDNGTGIEPERLLELNQILEAKDALLSEHIGIRNVHNRIRLKYGEPYGVTLASEPGKGTKVRLLLPAVPAQARDTLLRTAATMERDSNPPDS</sequence>